<dbReference type="PANTHER" id="PTHR48021">
    <property type="match status" value="1"/>
</dbReference>
<gene>
    <name evidence="6" type="ORF">TBIB3V08_LOCUS11038</name>
</gene>
<feature type="transmembrane region" description="Helical" evidence="5">
    <location>
        <begin position="223"/>
        <end position="250"/>
    </location>
</feature>
<feature type="transmembrane region" description="Helical" evidence="5">
    <location>
        <begin position="191"/>
        <end position="211"/>
    </location>
</feature>
<dbReference type="InterPro" id="IPR036259">
    <property type="entry name" value="MFS_trans_sf"/>
</dbReference>
<evidence type="ECO:0000313" key="6">
    <source>
        <dbReference type="EMBL" id="CAD7448755.1"/>
    </source>
</evidence>
<dbReference type="PANTHER" id="PTHR48021:SF7">
    <property type="entry name" value="RH09188P"/>
    <property type="match status" value="1"/>
</dbReference>
<comment type="subcellular location">
    <subcellularLocation>
        <location evidence="1">Membrane</location>
    </subcellularLocation>
</comment>
<accession>A0A7R9I5W8</accession>
<keyword evidence="4 5" id="KW-0472">Membrane</keyword>
<evidence type="ECO:0008006" key="7">
    <source>
        <dbReference type="Google" id="ProtNLM"/>
    </source>
</evidence>
<sequence length="349" mass="37805">MNLQNKTAPAVVCRAAQNAKRELRELITRLRAEDETVQLESVCGSQKNIGGSQKNIGGSQKNIGGSQKNIGGSQKNIGGSQKNIGLGGSQKILSSIKNTLSASRPCNAYCQQEYLKPLMIVATFMLLQIICGTYLVIFYAVSLIARADEEREVTGNEAINPFLIAVLTAVVRFVFVCIASTLLFWVGRRPLAIVSGVATSIAALALGTFLYHNGASEEPSPHASWIIAGLLLCYVAANTLGFFVLPGVAVGELLPVKIRGAAGGYVFAVFNLALFGMTKVFPSFADSLGGHGVFWFFGLSTLLCTVFVYLFVPESKGRTLQEVEDYFKEKNIMWISRNREKSSVESNRI</sequence>
<reference evidence="6" key="1">
    <citation type="submission" date="2020-11" db="EMBL/GenBank/DDBJ databases">
        <authorList>
            <person name="Tran Van P."/>
        </authorList>
    </citation>
    <scope>NUCLEOTIDE SEQUENCE</scope>
</reference>
<keyword evidence="2 5" id="KW-0812">Transmembrane</keyword>
<evidence type="ECO:0000256" key="4">
    <source>
        <dbReference type="ARBA" id="ARBA00023136"/>
    </source>
</evidence>
<dbReference type="GO" id="GO:0016020">
    <property type="term" value="C:membrane"/>
    <property type="evidence" value="ECO:0007669"/>
    <property type="project" value="UniProtKB-SubCell"/>
</dbReference>
<organism evidence="6">
    <name type="scientific">Timema bartmani</name>
    <dbReference type="NCBI Taxonomy" id="61472"/>
    <lineage>
        <taxon>Eukaryota</taxon>
        <taxon>Metazoa</taxon>
        <taxon>Ecdysozoa</taxon>
        <taxon>Arthropoda</taxon>
        <taxon>Hexapoda</taxon>
        <taxon>Insecta</taxon>
        <taxon>Pterygota</taxon>
        <taxon>Neoptera</taxon>
        <taxon>Polyneoptera</taxon>
        <taxon>Phasmatodea</taxon>
        <taxon>Timematodea</taxon>
        <taxon>Timematoidea</taxon>
        <taxon>Timematidae</taxon>
        <taxon>Timema</taxon>
    </lineage>
</organism>
<feature type="transmembrane region" description="Helical" evidence="5">
    <location>
        <begin position="162"/>
        <end position="184"/>
    </location>
</feature>
<dbReference type="InterPro" id="IPR050549">
    <property type="entry name" value="MFS_Trehalose_Transporter"/>
</dbReference>
<keyword evidence="3 5" id="KW-1133">Transmembrane helix</keyword>
<feature type="transmembrane region" description="Helical" evidence="5">
    <location>
        <begin position="118"/>
        <end position="142"/>
    </location>
</feature>
<evidence type="ECO:0000256" key="1">
    <source>
        <dbReference type="ARBA" id="ARBA00004370"/>
    </source>
</evidence>
<proteinExistence type="predicted"/>
<feature type="transmembrane region" description="Helical" evidence="5">
    <location>
        <begin position="262"/>
        <end position="281"/>
    </location>
</feature>
<protein>
    <recommendedName>
        <fullName evidence="7">Major facilitator superfamily (MFS) profile domain-containing protein</fullName>
    </recommendedName>
</protein>
<dbReference type="EMBL" id="OD570502">
    <property type="protein sequence ID" value="CAD7448755.1"/>
    <property type="molecule type" value="Genomic_DNA"/>
</dbReference>
<evidence type="ECO:0000256" key="3">
    <source>
        <dbReference type="ARBA" id="ARBA00022989"/>
    </source>
</evidence>
<feature type="transmembrane region" description="Helical" evidence="5">
    <location>
        <begin position="293"/>
        <end position="312"/>
    </location>
</feature>
<dbReference type="SUPFAM" id="SSF103473">
    <property type="entry name" value="MFS general substrate transporter"/>
    <property type="match status" value="1"/>
</dbReference>
<dbReference type="InterPro" id="IPR005828">
    <property type="entry name" value="MFS_sugar_transport-like"/>
</dbReference>
<evidence type="ECO:0000256" key="2">
    <source>
        <dbReference type="ARBA" id="ARBA00022692"/>
    </source>
</evidence>
<evidence type="ECO:0000256" key="5">
    <source>
        <dbReference type="SAM" id="Phobius"/>
    </source>
</evidence>
<name>A0A7R9I5W8_9NEOP</name>
<dbReference type="Gene3D" id="1.20.1250.20">
    <property type="entry name" value="MFS general substrate transporter like domains"/>
    <property type="match status" value="1"/>
</dbReference>
<dbReference type="AlphaFoldDB" id="A0A7R9I5W8"/>
<dbReference type="GO" id="GO:0022857">
    <property type="term" value="F:transmembrane transporter activity"/>
    <property type="evidence" value="ECO:0007669"/>
    <property type="project" value="InterPro"/>
</dbReference>
<dbReference type="Pfam" id="PF00083">
    <property type="entry name" value="Sugar_tr"/>
    <property type="match status" value="1"/>
</dbReference>